<dbReference type="GO" id="GO:0016020">
    <property type="term" value="C:membrane"/>
    <property type="evidence" value="ECO:0007669"/>
    <property type="project" value="UniProtKB-SubCell"/>
</dbReference>
<dbReference type="PANTHER" id="PTHR12266">
    <property type="entry name" value="NA+/CA2+ K+ INDEPENDENT EXCHANGER"/>
    <property type="match status" value="1"/>
</dbReference>
<evidence type="ECO:0000256" key="5">
    <source>
        <dbReference type="ARBA" id="ARBA00023136"/>
    </source>
</evidence>
<comment type="caution">
    <text evidence="9">The sequence shown here is derived from an EMBL/GenBank/DDBJ whole genome shotgun (WGS) entry which is preliminary data.</text>
</comment>
<feature type="transmembrane region" description="Helical" evidence="7">
    <location>
        <begin position="183"/>
        <end position="203"/>
    </location>
</feature>
<dbReference type="EMBL" id="CAMPGE010002696">
    <property type="protein sequence ID" value="CAI2361506.1"/>
    <property type="molecule type" value="Genomic_DNA"/>
</dbReference>
<evidence type="ECO:0000256" key="6">
    <source>
        <dbReference type="SAM" id="MobiDB-lite"/>
    </source>
</evidence>
<evidence type="ECO:0000256" key="4">
    <source>
        <dbReference type="ARBA" id="ARBA00022989"/>
    </source>
</evidence>
<proteinExistence type="predicted"/>
<dbReference type="GO" id="GO:0008324">
    <property type="term" value="F:monoatomic cation transmembrane transporter activity"/>
    <property type="evidence" value="ECO:0007669"/>
    <property type="project" value="TreeGrafter"/>
</dbReference>
<feature type="transmembrane region" description="Helical" evidence="7">
    <location>
        <begin position="82"/>
        <end position="101"/>
    </location>
</feature>
<feature type="transmembrane region" description="Helical" evidence="7">
    <location>
        <begin position="578"/>
        <end position="597"/>
    </location>
</feature>
<evidence type="ECO:0000256" key="7">
    <source>
        <dbReference type="SAM" id="Phobius"/>
    </source>
</evidence>
<dbReference type="InterPro" id="IPR044880">
    <property type="entry name" value="NCX_ion-bd_dom_sf"/>
</dbReference>
<feature type="transmembrane region" description="Helical" evidence="7">
    <location>
        <begin position="492"/>
        <end position="514"/>
    </location>
</feature>
<evidence type="ECO:0000259" key="8">
    <source>
        <dbReference type="Pfam" id="PF01699"/>
    </source>
</evidence>
<organism evidence="9 10">
    <name type="scientific">Euplotes crassus</name>
    <dbReference type="NCBI Taxonomy" id="5936"/>
    <lineage>
        <taxon>Eukaryota</taxon>
        <taxon>Sar</taxon>
        <taxon>Alveolata</taxon>
        <taxon>Ciliophora</taxon>
        <taxon>Intramacronucleata</taxon>
        <taxon>Spirotrichea</taxon>
        <taxon>Hypotrichia</taxon>
        <taxon>Euplotida</taxon>
        <taxon>Euplotidae</taxon>
        <taxon>Moneuplotes</taxon>
    </lineage>
</organism>
<feature type="domain" description="Sodium/calcium exchanger membrane region" evidence="8">
    <location>
        <begin position="57"/>
        <end position="200"/>
    </location>
</feature>
<feature type="transmembrane region" description="Helical" evidence="7">
    <location>
        <begin position="437"/>
        <end position="455"/>
    </location>
</feature>
<feature type="transmembrane region" description="Helical" evidence="7">
    <location>
        <begin position="158"/>
        <end position="177"/>
    </location>
</feature>
<feature type="compositionally biased region" description="Basic and acidic residues" evidence="6">
    <location>
        <begin position="309"/>
        <end position="324"/>
    </location>
</feature>
<feature type="transmembrane region" description="Helical" evidence="7">
    <location>
        <begin position="410"/>
        <end position="431"/>
    </location>
</feature>
<dbReference type="InterPro" id="IPR004837">
    <property type="entry name" value="NaCa_Exmemb"/>
</dbReference>
<dbReference type="Gene3D" id="1.20.1420.30">
    <property type="entry name" value="NCX, central ion-binding region"/>
    <property type="match status" value="2"/>
</dbReference>
<protein>
    <recommendedName>
        <fullName evidence="8">Sodium/calcium exchanger membrane region domain-containing protein</fullName>
    </recommendedName>
</protein>
<evidence type="ECO:0000313" key="10">
    <source>
        <dbReference type="Proteomes" id="UP001295684"/>
    </source>
</evidence>
<feature type="transmembrane region" description="Helical" evidence="7">
    <location>
        <begin position="467"/>
        <end position="486"/>
    </location>
</feature>
<feature type="transmembrane region" description="Helical" evidence="7">
    <location>
        <begin position="55"/>
        <end position="75"/>
    </location>
</feature>
<evidence type="ECO:0000256" key="1">
    <source>
        <dbReference type="ARBA" id="ARBA00004141"/>
    </source>
</evidence>
<feature type="region of interest" description="Disordered" evidence="6">
    <location>
        <begin position="275"/>
        <end position="334"/>
    </location>
</feature>
<dbReference type="Pfam" id="PF01699">
    <property type="entry name" value="Na_Ca_ex"/>
    <property type="match status" value="2"/>
</dbReference>
<feature type="domain" description="Sodium/calcium exchanger membrane region" evidence="8">
    <location>
        <begin position="471"/>
        <end position="624"/>
    </location>
</feature>
<sequence>MFGPEEPSCELETIQKLGDQACQFVQQYCEHESLFNFFSVHYCQFGGASYITIPIYLFIIFLCFYIVGTTAEGFLSPALEKVASTLGMSESLAGVTLLAMGNGAPDVLTSVSAAGSEHTGMFFSVGSLAGSGLFVTGVVTAFVIIFSPRTIKVPGLSILRDVCFYMTALITVVIGSIVGELNIYFAIAFFCIYLSYVMVVVIMDRHERKEKKRKQAERGDDAKLKKVVSLNQEDSLEELDSEKSDEEDKTYFYDKSVSQNVNELGQQLIDKESEDKRAITQDSSGGQEQNNGSGNEWSMVLEEPNLSQDEEHQNQPQGDHIERKQNRHHKLTNRSFVRRMNLKDEKERPLVLSPKLRAKKILEEASESENNVSDMNIFQKVIYFVLKTPLNFLRRITIPPSDANSWDKRYATVVPICSCFFIFTVTGLIDFKSVPHFSFWICLGVAAALSIIIWLTTPSKEEPKKVILVFAVIAFLLSILWMWSAVNILVDLLGVLGLILGFNPAFLGMTLLAWGNSFGEVMANSTFAKRGLGRMAFTACFAAPLFDFLIGLGLSLTIKKIRGIPPARFVITDTEAHIPLMAIGGLMLQFVMILIMSTINKFSLRRWQGIVQIGYFLILLIIVTVAAFTFA</sequence>
<accession>A0AAD1U3V2</accession>
<feature type="transmembrane region" description="Helical" evidence="7">
    <location>
        <begin position="609"/>
        <end position="630"/>
    </location>
</feature>
<dbReference type="Proteomes" id="UP001295684">
    <property type="component" value="Unassembled WGS sequence"/>
</dbReference>
<keyword evidence="3 7" id="KW-0812">Transmembrane</keyword>
<keyword evidence="10" id="KW-1185">Reference proteome</keyword>
<feature type="transmembrane region" description="Helical" evidence="7">
    <location>
        <begin position="121"/>
        <end position="146"/>
    </location>
</feature>
<dbReference type="InterPro" id="IPR051359">
    <property type="entry name" value="CaCA_antiporter"/>
</dbReference>
<gene>
    <name evidence="9" type="ORF">ECRASSUSDP1_LOCUS2817</name>
</gene>
<dbReference type="AlphaFoldDB" id="A0AAD1U3V2"/>
<evidence type="ECO:0000256" key="2">
    <source>
        <dbReference type="ARBA" id="ARBA00022448"/>
    </source>
</evidence>
<comment type="subcellular location">
    <subcellularLocation>
        <location evidence="1">Membrane</location>
        <topology evidence="1">Multi-pass membrane protein</topology>
    </subcellularLocation>
</comment>
<feature type="compositionally biased region" description="Low complexity" evidence="6">
    <location>
        <begin position="283"/>
        <end position="296"/>
    </location>
</feature>
<reference evidence="9" key="1">
    <citation type="submission" date="2023-07" db="EMBL/GenBank/DDBJ databases">
        <authorList>
            <consortium name="AG Swart"/>
            <person name="Singh M."/>
            <person name="Singh A."/>
            <person name="Seah K."/>
            <person name="Emmerich C."/>
        </authorList>
    </citation>
    <scope>NUCLEOTIDE SEQUENCE</scope>
    <source>
        <strain evidence="9">DP1</strain>
    </source>
</reference>
<name>A0AAD1U3V2_EUPCR</name>
<feature type="transmembrane region" description="Helical" evidence="7">
    <location>
        <begin position="535"/>
        <end position="558"/>
    </location>
</feature>
<keyword evidence="4 7" id="KW-1133">Transmembrane helix</keyword>
<evidence type="ECO:0000256" key="3">
    <source>
        <dbReference type="ARBA" id="ARBA00022692"/>
    </source>
</evidence>
<dbReference type="SUPFAM" id="SSF103473">
    <property type="entry name" value="MFS general substrate transporter"/>
    <property type="match status" value="1"/>
</dbReference>
<dbReference type="InterPro" id="IPR036259">
    <property type="entry name" value="MFS_trans_sf"/>
</dbReference>
<keyword evidence="5 7" id="KW-0472">Membrane</keyword>
<evidence type="ECO:0000313" key="9">
    <source>
        <dbReference type="EMBL" id="CAI2361506.1"/>
    </source>
</evidence>
<dbReference type="PANTHER" id="PTHR12266:SF0">
    <property type="entry name" value="MITOCHONDRIAL SODIUM_CALCIUM EXCHANGER PROTEIN"/>
    <property type="match status" value="1"/>
</dbReference>
<keyword evidence="2" id="KW-0813">Transport</keyword>